<sequence length="134" mass="13547">MGDEALQKDVLDELGEDRIQELAGELGTDADGATRMVRETVAALPEELTRENGAAPAGVAGLGGFGGLGGLGQGSGGGMLSGGLMSGVIGRITKPVAETVAKRTGLPAAQVARALELLLPVVMTAIAKRRGRKR</sequence>
<dbReference type="Proteomes" id="UP000270343">
    <property type="component" value="Unassembled WGS sequence"/>
</dbReference>
<gene>
    <name evidence="1" type="ORF">D7231_16855</name>
</gene>
<evidence type="ECO:0000313" key="2">
    <source>
        <dbReference type="Proteomes" id="UP000270343"/>
    </source>
</evidence>
<dbReference type="InterPro" id="IPR009282">
    <property type="entry name" value="DUF937"/>
</dbReference>
<dbReference type="AlphaFoldDB" id="A0A3B0BEJ3"/>
<reference evidence="1 2" key="1">
    <citation type="journal article" date="2015" name="Antonie Van Leeuwenhoek">
        <title>Streptomyces klenkii sp. nov., isolated from deep marine sediment.</title>
        <authorList>
            <person name="Veyisoglu A."/>
            <person name="Sahin N."/>
        </authorList>
    </citation>
    <scope>NUCLEOTIDE SEQUENCE [LARGE SCALE GENOMIC DNA]</scope>
    <source>
        <strain evidence="1 2">KCTC 29202</strain>
    </source>
</reference>
<dbReference type="Pfam" id="PF06078">
    <property type="entry name" value="DUF937"/>
    <property type="match status" value="1"/>
</dbReference>
<organism evidence="1 2">
    <name type="scientific">Streptomyces klenkii</name>
    <dbReference type="NCBI Taxonomy" id="1420899"/>
    <lineage>
        <taxon>Bacteria</taxon>
        <taxon>Bacillati</taxon>
        <taxon>Actinomycetota</taxon>
        <taxon>Actinomycetes</taxon>
        <taxon>Kitasatosporales</taxon>
        <taxon>Streptomycetaceae</taxon>
        <taxon>Streptomyces</taxon>
    </lineage>
</organism>
<comment type="caution">
    <text evidence="1">The sequence shown here is derived from an EMBL/GenBank/DDBJ whole genome shotgun (WGS) entry which is preliminary data.</text>
</comment>
<dbReference type="OrthoDB" id="4335460at2"/>
<dbReference type="EMBL" id="RBAM01000006">
    <property type="protein sequence ID" value="RKN71663.1"/>
    <property type="molecule type" value="Genomic_DNA"/>
</dbReference>
<proteinExistence type="predicted"/>
<accession>A0A3B0BEJ3</accession>
<evidence type="ECO:0000313" key="1">
    <source>
        <dbReference type="EMBL" id="RKN71663.1"/>
    </source>
</evidence>
<keyword evidence="2" id="KW-1185">Reference proteome</keyword>
<protein>
    <submittedName>
        <fullName evidence="1">DUF937 domain-containing protein</fullName>
    </submittedName>
</protein>
<name>A0A3B0BEJ3_9ACTN</name>
<dbReference type="RefSeq" id="WP_120756274.1">
    <property type="nucleotide sequence ID" value="NZ_JBFADQ010000094.1"/>
</dbReference>